<dbReference type="InterPro" id="IPR005162">
    <property type="entry name" value="Retrotrans_gag_dom"/>
</dbReference>
<feature type="coiled-coil region" evidence="1">
    <location>
        <begin position="96"/>
        <end position="123"/>
    </location>
</feature>
<accession>A0ABR2T5Q2</accession>
<comment type="caution">
    <text evidence="3">The sequence shown here is derived from an EMBL/GenBank/DDBJ whole genome shotgun (WGS) entry which is preliminary data.</text>
</comment>
<dbReference type="Pfam" id="PF03732">
    <property type="entry name" value="Retrotrans_gag"/>
    <property type="match status" value="1"/>
</dbReference>
<evidence type="ECO:0000259" key="2">
    <source>
        <dbReference type="Pfam" id="PF03732"/>
    </source>
</evidence>
<evidence type="ECO:0000256" key="1">
    <source>
        <dbReference type="SAM" id="Coils"/>
    </source>
</evidence>
<protein>
    <recommendedName>
        <fullName evidence="2">Retrotransposon gag domain-containing protein</fullName>
    </recommendedName>
</protein>
<evidence type="ECO:0000313" key="4">
    <source>
        <dbReference type="Proteomes" id="UP001396334"/>
    </source>
</evidence>
<dbReference type="Proteomes" id="UP001396334">
    <property type="component" value="Unassembled WGS sequence"/>
</dbReference>
<reference evidence="3 4" key="1">
    <citation type="journal article" date="2024" name="G3 (Bethesda)">
        <title>Genome assembly of Hibiscus sabdariffa L. provides insights into metabolisms of medicinal natural products.</title>
        <authorList>
            <person name="Kim T."/>
        </authorList>
    </citation>
    <scope>NUCLEOTIDE SEQUENCE [LARGE SCALE GENOMIC DNA]</scope>
    <source>
        <strain evidence="3">TK-2024</strain>
        <tissue evidence="3">Old leaves</tissue>
    </source>
</reference>
<gene>
    <name evidence="3" type="ORF">V6N11_017873</name>
</gene>
<organism evidence="3 4">
    <name type="scientific">Hibiscus sabdariffa</name>
    <name type="common">roselle</name>
    <dbReference type="NCBI Taxonomy" id="183260"/>
    <lineage>
        <taxon>Eukaryota</taxon>
        <taxon>Viridiplantae</taxon>
        <taxon>Streptophyta</taxon>
        <taxon>Embryophyta</taxon>
        <taxon>Tracheophyta</taxon>
        <taxon>Spermatophyta</taxon>
        <taxon>Magnoliopsida</taxon>
        <taxon>eudicotyledons</taxon>
        <taxon>Gunneridae</taxon>
        <taxon>Pentapetalae</taxon>
        <taxon>rosids</taxon>
        <taxon>malvids</taxon>
        <taxon>Malvales</taxon>
        <taxon>Malvaceae</taxon>
        <taxon>Malvoideae</taxon>
        <taxon>Hibiscus</taxon>
    </lineage>
</organism>
<feature type="domain" description="Retrotransposon gag" evidence="2">
    <location>
        <begin position="185"/>
        <end position="244"/>
    </location>
</feature>
<sequence>MNMEDKMATMETNHQVLQDKLEKLEKDLKEEITQAQQNTVGQIALMLGLLDPRRGKGVEESISVQFNVGPASSIPINSGITHNYDPELEVPNFDEVDEKSKVERKLEDRCEKLEELIRSMQSSASLGGIDTRELSLVADLVVPPKFKAPDFEKFPGTTCPSAHLTMYCRKMSLHLDNEKLLIHCFQNNLVGSAARWYTQLSRADIKTWRDLSRTFLEQYKHVSDMVSSQTVLETMEQKANESFCWARIHNRID</sequence>
<dbReference type="PANTHER" id="PTHR33223:SF8">
    <property type="entry name" value="OS04G0172440 PROTEIN"/>
    <property type="match status" value="1"/>
</dbReference>
<dbReference type="EMBL" id="JBBPBN010000008">
    <property type="protein sequence ID" value="KAK9032831.1"/>
    <property type="molecule type" value="Genomic_DNA"/>
</dbReference>
<keyword evidence="4" id="KW-1185">Reference proteome</keyword>
<proteinExistence type="predicted"/>
<name>A0ABR2T5Q2_9ROSI</name>
<feature type="coiled-coil region" evidence="1">
    <location>
        <begin position="7"/>
        <end position="38"/>
    </location>
</feature>
<keyword evidence="1" id="KW-0175">Coiled coil</keyword>
<dbReference type="PANTHER" id="PTHR33223">
    <property type="entry name" value="CCHC-TYPE DOMAIN-CONTAINING PROTEIN"/>
    <property type="match status" value="1"/>
</dbReference>
<evidence type="ECO:0000313" key="3">
    <source>
        <dbReference type="EMBL" id="KAK9032831.1"/>
    </source>
</evidence>